<sequence length="1120" mass="126362">MNKPKMASEKSASRVLMLLSQLERLNEEPKVSDNDAIRQTTGKILHLIQTQEKTRKEVASKSSGGMEIILSSLENTQDLQTTLNILAILNELLTVGGGYRTGVFVSKGGTALLLQLLVGSSKDPPANEELMLHIHSLLVKVGLKDRKLGVKARLNGALNVTLNLVKHNLQNHKLLLPCLQVLRVYSSNLVNAVSLGKSGTLEIMFEIIGPFSKKSTTLLKVALDTLASLLKSGMNARRAVDRGYLPTLLTIYQDWHRNDTRHRHVVIRKSILGCIKNLTNIKLGRKAFIDANGMRILYNTSTECLPVRTLDPLVNTSSLIMRKCFPKNRLPLPTIKSVFHHPLLHIPASGPVAKLYNQPPGVDDVVDESDENEATEVDTENDTEYDEDETGPKTQNDDIETDINKLRPIQMNTRPFDELRAYEYFFREFSENFELHRPIIIPTTPSSLGPQNRRPLREDLLTPKPDESPLELDSISISKRPEGTSDPDLVCNLGRLVLDAGVNGGSVDGPQDEGGEQAVLEVPDTAALLPLHDPDLYLEMVKSTRSVPAYTEVGYPDYFGHVALNLREPILERVYGVQRMKIFQDIERLIHPSDILDKVVYDLDNQSCPVTDNGESLKFNSKFESGNLRKAIQVRKFEYDLILNSDINSNHYHQWFYFEVGNMRPGVRYRFNIINCEKSNSQFNYGMQVPMYSVQDAINGSPHWVRTGSDICYYKNHFSRSSIAAGGQKGKSYFTLTFTVTFQHKDDVCYFAYHYPYTYSMLKMHLQKLSALRTAQIYYRQDDLCVTLGENSCPLLTITAMPGSSSNDHISQFRSRPVVFLSARVHPGETNSSWVMKGTLEYLMSCSPQAQSLRESYIFKIIPMLNPDGVINGNHRCSLSGEDLNRQWQNPNAELHPTIYHAKSLLQYLRATGRTPLVFCDYHGHSRKKNVFMYGCSIKETVWQTNVNTSTCDLHEDLGYRTLPKLLSQMAPAFSLSSCSFVVERSKEATARVVVWREIGVQRSYTMESTLCGCDQGKYKGLQIGTSELEEMGAQFCLALLRLKRFTSPLELHNHNSHLLDMETDLIETRSIPNITSPTTYVLEEDEPATKEEVDYSAESNDEIDPDLEPDLQDNHKSFS</sequence>
<dbReference type="InterPro" id="IPR016024">
    <property type="entry name" value="ARM-type_fold"/>
</dbReference>
<evidence type="ECO:0000256" key="22">
    <source>
        <dbReference type="SAM" id="MobiDB-lite"/>
    </source>
</evidence>
<evidence type="ECO:0000256" key="16">
    <source>
        <dbReference type="ARBA" id="ARBA00026108"/>
    </source>
</evidence>
<evidence type="ECO:0000256" key="18">
    <source>
        <dbReference type="ARBA" id="ARBA00041044"/>
    </source>
</evidence>
<evidence type="ECO:0000256" key="20">
    <source>
        <dbReference type="ARBA" id="ARBA00043070"/>
    </source>
</evidence>
<feature type="domain" description="Peptidase M14" evidence="23">
    <location>
        <begin position="755"/>
        <end position="1044"/>
    </location>
</feature>
<dbReference type="GO" id="GO:0005739">
    <property type="term" value="C:mitochondrion"/>
    <property type="evidence" value="ECO:0007669"/>
    <property type="project" value="UniProtKB-SubCell"/>
</dbReference>
<feature type="compositionally biased region" description="Basic and acidic residues" evidence="22">
    <location>
        <begin position="455"/>
        <end position="467"/>
    </location>
</feature>
<dbReference type="FunFam" id="3.40.630.10:FF:000024">
    <property type="entry name" value="ATP/GTP binding protein 1"/>
    <property type="match status" value="1"/>
</dbReference>
<reference evidence="24" key="1">
    <citation type="submission" date="2025-08" db="UniProtKB">
        <authorList>
            <consortium name="Ensembl"/>
        </authorList>
    </citation>
    <scope>IDENTIFICATION</scope>
</reference>
<comment type="similarity">
    <text evidence="5 21">Belongs to the peptidase M14 family.</text>
</comment>
<comment type="catalytic activity">
    <reaction evidence="17">
        <text>(L-glutamyl)(n+1)-gamma-L-glutamyl-L-glutamyl-[protein] + H2O = (L-glutamyl)(n)-gamma-L-glutamyl-L-glutamyl-[protein] + L-glutamate</text>
        <dbReference type="Rhea" id="RHEA:60004"/>
        <dbReference type="Rhea" id="RHEA-COMP:15519"/>
        <dbReference type="Rhea" id="RHEA-COMP:15675"/>
        <dbReference type="ChEBI" id="CHEBI:15377"/>
        <dbReference type="ChEBI" id="CHEBI:29985"/>
        <dbReference type="ChEBI" id="CHEBI:143623"/>
    </reaction>
    <physiologicalReaction direction="left-to-right" evidence="17">
        <dbReference type="Rhea" id="RHEA:60005"/>
    </physiologicalReaction>
</comment>
<evidence type="ECO:0000256" key="14">
    <source>
        <dbReference type="ARBA" id="ARBA00023242"/>
    </source>
</evidence>
<proteinExistence type="inferred from homology"/>
<keyword evidence="11" id="KW-0862">Zinc</keyword>
<evidence type="ECO:0000256" key="9">
    <source>
        <dbReference type="ARBA" id="ARBA00022723"/>
    </source>
</evidence>
<dbReference type="FunFam" id="2.60.40.3120:FF:000001">
    <property type="entry name" value="cytosolic carboxypeptidase 1 isoform X1"/>
    <property type="match status" value="1"/>
</dbReference>
<evidence type="ECO:0000256" key="6">
    <source>
        <dbReference type="ARBA" id="ARBA00022490"/>
    </source>
</evidence>
<dbReference type="GO" id="GO:0005634">
    <property type="term" value="C:nucleus"/>
    <property type="evidence" value="ECO:0007669"/>
    <property type="project" value="UniProtKB-SubCell"/>
</dbReference>
<dbReference type="Pfam" id="PF18027">
    <property type="entry name" value="Pepdidase_M14_N"/>
    <property type="match status" value="1"/>
</dbReference>
<evidence type="ECO:0000256" key="4">
    <source>
        <dbReference type="ARBA" id="ARBA00004514"/>
    </source>
</evidence>
<dbReference type="InterPro" id="IPR011989">
    <property type="entry name" value="ARM-like"/>
</dbReference>
<evidence type="ECO:0000256" key="19">
    <source>
        <dbReference type="ARBA" id="ARBA00043068"/>
    </source>
</evidence>
<dbReference type="PROSITE" id="PS52035">
    <property type="entry name" value="PEPTIDASE_M14"/>
    <property type="match status" value="1"/>
</dbReference>
<evidence type="ECO:0000259" key="23">
    <source>
        <dbReference type="PROSITE" id="PS52035"/>
    </source>
</evidence>
<dbReference type="InterPro" id="IPR040626">
    <property type="entry name" value="Pepdidase_M14_N"/>
</dbReference>
<dbReference type="SUPFAM" id="SSF53187">
    <property type="entry name" value="Zn-dependent exopeptidases"/>
    <property type="match status" value="1"/>
</dbReference>
<evidence type="ECO:0000256" key="10">
    <source>
        <dbReference type="ARBA" id="ARBA00022801"/>
    </source>
</evidence>
<feature type="region of interest" description="Disordered" evidence="22">
    <location>
        <begin position="357"/>
        <end position="399"/>
    </location>
</feature>
<evidence type="ECO:0000313" key="24">
    <source>
        <dbReference type="Ensembl" id="ENSCCRP00015033343.1"/>
    </source>
</evidence>
<dbReference type="AlphaFoldDB" id="A0A8C1U7U3"/>
<dbReference type="Pfam" id="PF00246">
    <property type="entry name" value="Peptidase_M14"/>
    <property type="match status" value="1"/>
</dbReference>
<accession>A0A8C1U7U3</accession>
<keyword evidence="6" id="KW-0963">Cytoplasm</keyword>
<feature type="compositionally biased region" description="Acidic residues" evidence="22">
    <location>
        <begin position="1100"/>
        <end position="1112"/>
    </location>
</feature>
<dbReference type="GO" id="GO:0005829">
    <property type="term" value="C:cytosol"/>
    <property type="evidence" value="ECO:0007669"/>
    <property type="project" value="UniProtKB-SubCell"/>
</dbReference>
<keyword evidence="9" id="KW-0479">Metal-binding</keyword>
<dbReference type="PANTHER" id="PTHR12756">
    <property type="entry name" value="CYTOSOLIC CARBOXYPEPTIDASE"/>
    <property type="match status" value="1"/>
</dbReference>
<dbReference type="EC" id="3.4.17.24" evidence="16"/>
<evidence type="ECO:0000256" key="8">
    <source>
        <dbReference type="ARBA" id="ARBA00022670"/>
    </source>
</evidence>
<dbReference type="PANTHER" id="PTHR12756:SF24">
    <property type="entry name" value="CYTOSOLIC CARBOXYPEPTIDASE 1"/>
    <property type="match status" value="1"/>
</dbReference>
<evidence type="ECO:0000256" key="2">
    <source>
        <dbReference type="ARBA" id="ARBA00004123"/>
    </source>
</evidence>
<evidence type="ECO:0000256" key="11">
    <source>
        <dbReference type="ARBA" id="ARBA00022833"/>
    </source>
</evidence>
<evidence type="ECO:0000256" key="17">
    <source>
        <dbReference type="ARBA" id="ARBA00029302"/>
    </source>
</evidence>
<comment type="subcellular location">
    <subcellularLocation>
        <location evidence="4">Cytoplasm</location>
        <location evidence="4">Cytosol</location>
    </subcellularLocation>
    <subcellularLocation>
        <location evidence="3">Mitochondrion</location>
    </subcellularLocation>
    <subcellularLocation>
        <location evidence="2">Nucleus</location>
    </subcellularLocation>
</comment>
<name>A0A8C1U7U3_CYPCA</name>
<feature type="region of interest" description="Disordered" evidence="22">
    <location>
        <begin position="1077"/>
        <end position="1120"/>
    </location>
</feature>
<dbReference type="Ensembl" id="ENSCCRT00015034493.1">
    <property type="protein sequence ID" value="ENSCCRP00015033343.1"/>
    <property type="gene ID" value="ENSCCRG00015013324.1"/>
</dbReference>
<protein>
    <recommendedName>
        <fullName evidence="18">Cytosolic carboxypeptidase 1</fullName>
        <ecNumber evidence="16">3.4.17.24</ecNumber>
    </recommendedName>
    <alternativeName>
        <fullName evidence="20">ATP/GTP-binding protein 1</fullName>
    </alternativeName>
    <alternativeName>
        <fullName evidence="19">Protein deglutamylase CCP1</fullName>
    </alternativeName>
</protein>
<keyword evidence="14" id="KW-0539">Nucleus</keyword>
<dbReference type="Gene3D" id="2.60.40.3120">
    <property type="match status" value="1"/>
</dbReference>
<evidence type="ECO:0000256" key="15">
    <source>
        <dbReference type="ARBA" id="ARBA00024524"/>
    </source>
</evidence>
<dbReference type="GO" id="GO:0006508">
    <property type="term" value="P:proteolysis"/>
    <property type="evidence" value="ECO:0007669"/>
    <property type="project" value="UniProtKB-KW"/>
</dbReference>
<keyword evidence="10" id="KW-0378">Hydrolase</keyword>
<comment type="catalytic activity">
    <reaction evidence="15">
        <text>C-terminal L-alpha-aminoacyl-L-glutamyl-L-glutamyl-[tubulin] + H2O = C-terminal L-alpha-aminoacyl-L-glutamyl-[tubulin] + L-glutamate</text>
        <dbReference type="Rhea" id="RHEA:63792"/>
        <dbReference type="Rhea" id="RHEA-COMP:16435"/>
        <dbReference type="Rhea" id="RHEA-COMP:16436"/>
        <dbReference type="ChEBI" id="CHEBI:15377"/>
        <dbReference type="ChEBI" id="CHEBI:29985"/>
        <dbReference type="ChEBI" id="CHEBI:149555"/>
        <dbReference type="ChEBI" id="CHEBI:149556"/>
        <dbReference type="EC" id="3.4.17.24"/>
    </reaction>
    <physiologicalReaction direction="left-to-right" evidence="15">
        <dbReference type="Rhea" id="RHEA:63793"/>
    </physiologicalReaction>
</comment>
<dbReference type="Gene3D" id="3.40.630.10">
    <property type="entry name" value="Zn peptidases"/>
    <property type="match status" value="1"/>
</dbReference>
<dbReference type="InterPro" id="IPR033852">
    <property type="entry name" value="CBPC1/4"/>
</dbReference>
<evidence type="ECO:0000256" key="13">
    <source>
        <dbReference type="ARBA" id="ARBA00023128"/>
    </source>
</evidence>
<dbReference type="Pfam" id="PF25571">
    <property type="entry name" value="TPR_CCP1_N"/>
    <property type="match status" value="1"/>
</dbReference>
<dbReference type="InterPro" id="IPR050821">
    <property type="entry name" value="Cytosolic_carboxypeptidase"/>
</dbReference>
<feature type="active site" description="Proton donor/acceptor" evidence="21">
    <location>
        <position position="1008"/>
    </location>
</feature>
<feature type="region of interest" description="Disordered" evidence="22">
    <location>
        <begin position="442"/>
        <end position="471"/>
    </location>
</feature>
<dbReference type="Gene3D" id="1.25.10.10">
    <property type="entry name" value="Leucine-rich Repeat Variant"/>
    <property type="match status" value="1"/>
</dbReference>
<evidence type="ECO:0000256" key="7">
    <source>
        <dbReference type="ARBA" id="ARBA00022645"/>
    </source>
</evidence>
<keyword evidence="13" id="KW-0496">Mitochondrion</keyword>
<keyword evidence="7" id="KW-0121">Carboxypeptidase</keyword>
<evidence type="ECO:0000256" key="3">
    <source>
        <dbReference type="ARBA" id="ARBA00004173"/>
    </source>
</evidence>
<evidence type="ECO:0000313" key="25">
    <source>
        <dbReference type="Proteomes" id="UP000694700"/>
    </source>
</evidence>
<dbReference type="CDD" id="cd06906">
    <property type="entry name" value="M14_Nna1"/>
    <property type="match status" value="1"/>
</dbReference>
<evidence type="ECO:0000256" key="1">
    <source>
        <dbReference type="ARBA" id="ARBA00001947"/>
    </source>
</evidence>
<keyword evidence="12" id="KW-0482">Metalloprotease</keyword>
<evidence type="ECO:0000256" key="21">
    <source>
        <dbReference type="PROSITE-ProRule" id="PRU01379"/>
    </source>
</evidence>
<dbReference type="InterPro" id="IPR000834">
    <property type="entry name" value="Peptidase_M14"/>
</dbReference>
<feature type="compositionally biased region" description="Acidic residues" evidence="22">
    <location>
        <begin position="364"/>
        <end position="389"/>
    </location>
</feature>
<dbReference type="GO" id="GO:0004181">
    <property type="term" value="F:metallocarboxypeptidase activity"/>
    <property type="evidence" value="ECO:0007669"/>
    <property type="project" value="InterPro"/>
</dbReference>
<dbReference type="Proteomes" id="UP000694700">
    <property type="component" value="Unplaced"/>
</dbReference>
<evidence type="ECO:0000256" key="12">
    <source>
        <dbReference type="ARBA" id="ARBA00023049"/>
    </source>
</evidence>
<comment type="cofactor">
    <cofactor evidence="1">
        <name>Zn(2+)</name>
        <dbReference type="ChEBI" id="CHEBI:29105"/>
    </cofactor>
</comment>
<dbReference type="GO" id="GO:0008270">
    <property type="term" value="F:zinc ion binding"/>
    <property type="evidence" value="ECO:0007669"/>
    <property type="project" value="InterPro"/>
</dbReference>
<dbReference type="SUPFAM" id="SSF48371">
    <property type="entry name" value="ARM repeat"/>
    <property type="match status" value="1"/>
</dbReference>
<keyword evidence="8" id="KW-0645">Protease</keyword>
<organism evidence="24 25">
    <name type="scientific">Cyprinus carpio</name>
    <name type="common">Common carp</name>
    <dbReference type="NCBI Taxonomy" id="7962"/>
    <lineage>
        <taxon>Eukaryota</taxon>
        <taxon>Metazoa</taxon>
        <taxon>Chordata</taxon>
        <taxon>Craniata</taxon>
        <taxon>Vertebrata</taxon>
        <taxon>Euteleostomi</taxon>
        <taxon>Actinopterygii</taxon>
        <taxon>Neopterygii</taxon>
        <taxon>Teleostei</taxon>
        <taxon>Ostariophysi</taxon>
        <taxon>Cypriniformes</taxon>
        <taxon>Cyprinidae</taxon>
        <taxon>Cyprininae</taxon>
        <taxon>Cyprinus</taxon>
    </lineage>
</organism>
<evidence type="ECO:0000256" key="5">
    <source>
        <dbReference type="ARBA" id="ARBA00005988"/>
    </source>
</evidence>